<dbReference type="InterPro" id="IPR018145">
    <property type="entry name" value="CagE_TrbE_VirB_cntrl_dom"/>
</dbReference>
<dbReference type="GO" id="GO:0005524">
    <property type="term" value="F:ATP binding"/>
    <property type="evidence" value="ECO:0007669"/>
    <property type="project" value="UniProtKB-KW"/>
</dbReference>
<keyword evidence="3" id="KW-0067">ATP-binding</keyword>
<reference evidence="4 5" key="1">
    <citation type="submission" date="2019-06" db="EMBL/GenBank/DDBJ databases">
        <title>Epidemiology of MDR Campylobacter spp.</title>
        <authorList>
            <person name="Addetia A."/>
            <person name="Greninger A."/>
            <person name="Fang F."/>
        </authorList>
    </citation>
    <scope>NUCLEOTIDE SEQUENCE [LARGE SCALE GENOMIC DNA]</scope>
    <source>
        <strain evidence="4 5">HMC314</strain>
    </source>
</reference>
<comment type="caution">
    <text evidence="4">The sequence shown here is derived from an EMBL/GenBank/DDBJ whole genome shotgun (WGS) entry which is preliminary data.</text>
</comment>
<protein>
    <submittedName>
        <fullName evidence="4">AAA family ATPase</fullName>
    </submittedName>
</protein>
<dbReference type="SUPFAM" id="SSF52540">
    <property type="entry name" value="P-loop containing nucleoside triphosphate hydrolases"/>
    <property type="match status" value="1"/>
</dbReference>
<dbReference type="EMBL" id="VEVS01000021">
    <property type="protein sequence ID" value="TNO41427.1"/>
    <property type="molecule type" value="Genomic_DNA"/>
</dbReference>
<evidence type="ECO:0000313" key="5">
    <source>
        <dbReference type="Proteomes" id="UP000312397"/>
    </source>
</evidence>
<name>A0A5C4YFM8_CAMJU</name>
<dbReference type="RefSeq" id="WP_057041201.1">
    <property type="nucleotide sequence ID" value="NZ_VEVS01000021.1"/>
</dbReference>
<organism evidence="4 5">
    <name type="scientific">Campylobacter jejuni</name>
    <dbReference type="NCBI Taxonomy" id="197"/>
    <lineage>
        <taxon>Bacteria</taxon>
        <taxon>Pseudomonadati</taxon>
        <taxon>Campylobacterota</taxon>
        <taxon>Epsilonproteobacteria</taxon>
        <taxon>Campylobacterales</taxon>
        <taxon>Campylobacteraceae</taxon>
        <taxon>Campylobacter</taxon>
    </lineage>
</organism>
<keyword evidence="2" id="KW-0547">Nucleotide-binding</keyword>
<dbReference type="Pfam" id="PF03135">
    <property type="entry name" value="CagE_TrbE_VirB"/>
    <property type="match status" value="1"/>
</dbReference>
<dbReference type="InterPro" id="IPR027417">
    <property type="entry name" value="P-loop_NTPase"/>
</dbReference>
<proteinExistence type="inferred from homology"/>
<dbReference type="PANTHER" id="PTHR30121">
    <property type="entry name" value="UNCHARACTERIZED PROTEIN YJGR-RELATED"/>
    <property type="match status" value="1"/>
</dbReference>
<dbReference type="InterPro" id="IPR051162">
    <property type="entry name" value="T4SS_component"/>
</dbReference>
<evidence type="ECO:0000313" key="4">
    <source>
        <dbReference type="EMBL" id="TNO41427.1"/>
    </source>
</evidence>
<gene>
    <name evidence="4" type="ORF">FH034_06550</name>
</gene>
<evidence type="ECO:0000256" key="1">
    <source>
        <dbReference type="ARBA" id="ARBA00006512"/>
    </source>
</evidence>
<dbReference type="Gene3D" id="3.40.50.300">
    <property type="entry name" value="P-loop containing nucleotide triphosphate hydrolases"/>
    <property type="match status" value="2"/>
</dbReference>
<dbReference type="PANTHER" id="PTHR30121:SF12">
    <property type="entry name" value="TYPE IV SECRETION SYSTEM PROTEIN CAGE"/>
    <property type="match status" value="1"/>
</dbReference>
<evidence type="ECO:0000256" key="3">
    <source>
        <dbReference type="ARBA" id="ARBA00022840"/>
    </source>
</evidence>
<dbReference type="Proteomes" id="UP000312397">
    <property type="component" value="Unassembled WGS sequence"/>
</dbReference>
<accession>A0A5C4YFM8</accession>
<evidence type="ECO:0000256" key="2">
    <source>
        <dbReference type="ARBA" id="ARBA00022741"/>
    </source>
</evidence>
<dbReference type="AlphaFoldDB" id="A0A5C4YFM8"/>
<comment type="similarity">
    <text evidence="1">Belongs to the TrbE/VirB4 family.</text>
</comment>
<sequence>MGTSIFTYLKELKNKPKKENLGKKEKKNFKEYINKINRGTDNILMLAEPKIFTMAKENNIAFKLDENILVTKDGNLCVGMEIKGISYSGTSLEEELSYLQNRVQFFGKISTDIEINLIIKKDKIELTKQVSQSKNIFANQIIEKWENHKDAFQITYFLLISTIDKKISGALETFKNKATKEKEQSKEEKESFSIEAKKNIINETLNEAKRALSIFNPTQITADDILNFYATYSNAQETKFKYTNELITDSYISSNVEFKKDYILFERNDGKQMFSRFISIKAYETDIISSNITTKILRSSSDFIIFMNMQAYEKEKAIKKVKDTGAFAPQIIKDELNGLIEIIKADRENLMLVSFSVYILAENLEDLETKTNELKGILANQNLNIVRETINQKALYFSFFPSRANLNARKRTLKVSNLASIANFEKDVLGFVKNDWGDQPVTIFRHLSGTPYLFNFHWTDQGDKPSGHTMIIGGTGAGKTTLAQFLMCNLYKYDIDIFSMDKLRGMYNFATYTDGEYHDADFSDFKLNPFALPYTSENKSFLQNFIQKMANIEDNQYNAVNEISKTIERLYNNKLEEDIFTLSDFIDSLQHEENDIKGRLRPFQGSIFDNKQDALSFSKQLSILNMDSILKNPTLASLTASYIFHRLKNSAKNSKKRGFFCFIDELKDFLMDENMRESILESILEVRKIGGVMCMGFQNLSFFDDIPKGASFLENIANYIIFPTTNAQTLDNMRNKLNLTPTELKFLQEAGTNSRQVLLKMNLSNQSAILNVDLSRLGKHLRVFSSSSDNVMLMKELKELYPNDWRNMYLENQKPNLNQGVK</sequence>